<comment type="caution">
    <text evidence="11">The sequence shown here is derived from an EMBL/GenBank/DDBJ whole genome shotgun (WGS) entry which is preliminary data.</text>
</comment>
<dbReference type="SUPFAM" id="SSF53623">
    <property type="entry name" value="MurD-like peptide ligases, catalytic domain"/>
    <property type="match status" value="1"/>
</dbReference>
<dbReference type="Pfam" id="PF02875">
    <property type="entry name" value="Mur_ligase_C"/>
    <property type="match status" value="1"/>
</dbReference>
<protein>
    <recommendedName>
        <fullName evidence="7 8">UDP-N-acetylmuramoylalanine--D-glutamate ligase</fullName>
        <ecNumber evidence="7 8">6.3.2.9</ecNumber>
    </recommendedName>
    <alternativeName>
        <fullName evidence="7">D-glutamic acid-adding enzyme</fullName>
    </alternativeName>
    <alternativeName>
        <fullName evidence="7">UDP-N-acetylmuramoyl-L-alanyl-D-glutamate synthetase</fullName>
    </alternativeName>
</protein>
<sequence>MFKYTDKKVVIIGAGITGLSCVDFFLTKGVNPILMDTRLLPPMIKKIPKYVKCYFGGFDINNLLKADLIVVSPGISIYNPELQEAAKKGIDIVGDIELFCRELNAPIIAITGSNGKSTVATLIKEMAKAAGYKVVLGGNIGVPALSLLKKPLQQLYILELSSFQLETTISLKANIATVLNISEDHLNRYPLGINQYRAAKIRIYQKAMICVINQDDKSTFPVFKQNQKYISFGIHHGDYYLFNKDGKVWIKSIHYNQNFNTDEMNIIGKHNHINAISALALAEALKLPYGSNLSTLSSFIGLKHRFQLICEHKEIRWINDSKATNVNSTLSALCSIMPLQGTLWLLLGGDSKGADFSLLINSIINRKIKVFCFGQDGNKIAALCPENSTFTETMQEAIKQIAFLVRPHDTVLLSPACASFDQFRNFEHRGNTFIKLVKQIINY</sequence>
<dbReference type="InterPro" id="IPR036565">
    <property type="entry name" value="Mur-like_cat_sf"/>
</dbReference>
<keyword evidence="7 8" id="KW-0131">Cell cycle</keyword>
<dbReference type="Pfam" id="PF21799">
    <property type="entry name" value="MurD-like_N"/>
    <property type="match status" value="1"/>
</dbReference>
<dbReference type="Gene3D" id="3.90.190.20">
    <property type="entry name" value="Mur ligase, C-terminal domain"/>
    <property type="match status" value="1"/>
</dbReference>
<dbReference type="InterPro" id="IPR004101">
    <property type="entry name" value="Mur_ligase_C"/>
</dbReference>
<evidence type="ECO:0000313" key="11">
    <source>
        <dbReference type="EMBL" id="PPI87318.1"/>
    </source>
</evidence>
<dbReference type="UniPathway" id="UPA00219"/>
<evidence type="ECO:0000256" key="1">
    <source>
        <dbReference type="ARBA" id="ARBA00004496"/>
    </source>
</evidence>
<dbReference type="Pfam" id="PF08245">
    <property type="entry name" value="Mur_ligase_M"/>
    <property type="match status" value="1"/>
</dbReference>
<dbReference type="PANTHER" id="PTHR43692:SF1">
    <property type="entry name" value="UDP-N-ACETYLMURAMOYLALANINE--D-GLUTAMATE LIGASE"/>
    <property type="match status" value="1"/>
</dbReference>
<dbReference type="PANTHER" id="PTHR43692">
    <property type="entry name" value="UDP-N-ACETYLMURAMOYLALANINE--D-GLUTAMATE LIGASE"/>
    <property type="match status" value="1"/>
</dbReference>
<accession>A0A2P5SYA8</accession>
<keyword evidence="7 8" id="KW-0132">Cell division</keyword>
<dbReference type="NCBIfam" id="TIGR01087">
    <property type="entry name" value="murD"/>
    <property type="match status" value="1"/>
</dbReference>
<dbReference type="SUPFAM" id="SSF53244">
    <property type="entry name" value="MurD-like peptide ligases, peptide-binding domain"/>
    <property type="match status" value="1"/>
</dbReference>
<evidence type="ECO:0000256" key="4">
    <source>
        <dbReference type="ARBA" id="ARBA00022598"/>
    </source>
</evidence>
<dbReference type="Proteomes" id="UP000296034">
    <property type="component" value="Unassembled WGS sequence"/>
</dbReference>
<evidence type="ECO:0000256" key="5">
    <source>
        <dbReference type="ARBA" id="ARBA00022741"/>
    </source>
</evidence>
<dbReference type="InterPro" id="IPR013221">
    <property type="entry name" value="Mur_ligase_cen"/>
</dbReference>
<dbReference type="Gene3D" id="3.40.50.720">
    <property type="entry name" value="NAD(P)-binding Rossmann-like Domain"/>
    <property type="match status" value="1"/>
</dbReference>
<evidence type="ECO:0000259" key="10">
    <source>
        <dbReference type="Pfam" id="PF08245"/>
    </source>
</evidence>
<dbReference type="RefSeq" id="WP_136131646.1">
    <property type="nucleotide sequence ID" value="NZ_PDKS01000002.1"/>
</dbReference>
<comment type="similarity">
    <text evidence="7">Belongs to the MurCDEF family.</text>
</comment>
<comment type="pathway">
    <text evidence="2 7 8">Cell wall biogenesis; peptidoglycan biosynthesis.</text>
</comment>
<evidence type="ECO:0000256" key="2">
    <source>
        <dbReference type="ARBA" id="ARBA00004752"/>
    </source>
</evidence>
<dbReference type="InterPro" id="IPR005762">
    <property type="entry name" value="MurD"/>
</dbReference>
<feature type="binding site" evidence="7">
    <location>
        <begin position="112"/>
        <end position="118"/>
    </location>
    <ligand>
        <name>ATP</name>
        <dbReference type="ChEBI" id="CHEBI:30616"/>
    </ligand>
</feature>
<dbReference type="InterPro" id="IPR036615">
    <property type="entry name" value="Mur_ligase_C_dom_sf"/>
</dbReference>
<dbReference type="HAMAP" id="MF_00639">
    <property type="entry name" value="MurD"/>
    <property type="match status" value="1"/>
</dbReference>
<dbReference type="GO" id="GO:0008360">
    <property type="term" value="P:regulation of cell shape"/>
    <property type="evidence" value="ECO:0007669"/>
    <property type="project" value="UniProtKB-KW"/>
</dbReference>
<dbReference type="PROSITE" id="PS51257">
    <property type="entry name" value="PROKAR_LIPOPROTEIN"/>
    <property type="match status" value="1"/>
</dbReference>
<dbReference type="SUPFAM" id="SSF51984">
    <property type="entry name" value="MurCD N-terminal domain"/>
    <property type="match status" value="1"/>
</dbReference>
<name>A0A2P5SYA8_9GAMM</name>
<evidence type="ECO:0000256" key="3">
    <source>
        <dbReference type="ARBA" id="ARBA00022490"/>
    </source>
</evidence>
<dbReference type="GO" id="GO:0005737">
    <property type="term" value="C:cytoplasm"/>
    <property type="evidence" value="ECO:0007669"/>
    <property type="project" value="UniProtKB-SubCell"/>
</dbReference>
<evidence type="ECO:0000313" key="12">
    <source>
        <dbReference type="Proteomes" id="UP000296034"/>
    </source>
</evidence>
<keyword evidence="7 8" id="KW-0133">Cell shape</keyword>
<feature type="domain" description="Mur ligase central" evidence="10">
    <location>
        <begin position="110"/>
        <end position="282"/>
    </location>
</feature>
<dbReference type="AlphaFoldDB" id="A0A2P5SYA8"/>
<dbReference type="GO" id="GO:0005524">
    <property type="term" value="F:ATP binding"/>
    <property type="evidence" value="ECO:0007669"/>
    <property type="project" value="UniProtKB-UniRule"/>
</dbReference>
<dbReference type="Gene3D" id="3.40.1190.10">
    <property type="entry name" value="Mur-like, catalytic domain"/>
    <property type="match status" value="1"/>
</dbReference>
<evidence type="ECO:0000256" key="8">
    <source>
        <dbReference type="RuleBase" id="RU003664"/>
    </source>
</evidence>
<evidence type="ECO:0000256" key="6">
    <source>
        <dbReference type="ARBA" id="ARBA00022840"/>
    </source>
</evidence>
<keyword evidence="3 7" id="KW-0963">Cytoplasm</keyword>
<reference evidence="11 12" key="1">
    <citation type="journal article" date="2018" name="Genome Biol. Evol.">
        <title>Cladogenesis and Genomic Streamlining in Extracellular Endosymbionts of Tropical Stink Bugs.</title>
        <authorList>
            <person name="Otero-Bravo A."/>
            <person name="Goffredi S."/>
            <person name="Sabree Z.L."/>
        </authorList>
    </citation>
    <scope>NUCLEOTIDE SEQUENCE [LARGE SCALE GENOMIC DNA]</scope>
    <source>
        <strain evidence="11 12">SoET</strain>
    </source>
</reference>
<comment type="catalytic activity">
    <reaction evidence="7 8">
        <text>UDP-N-acetyl-alpha-D-muramoyl-L-alanine + D-glutamate + ATP = UDP-N-acetyl-alpha-D-muramoyl-L-alanyl-D-glutamate + ADP + phosphate + H(+)</text>
        <dbReference type="Rhea" id="RHEA:16429"/>
        <dbReference type="ChEBI" id="CHEBI:15378"/>
        <dbReference type="ChEBI" id="CHEBI:29986"/>
        <dbReference type="ChEBI" id="CHEBI:30616"/>
        <dbReference type="ChEBI" id="CHEBI:43474"/>
        <dbReference type="ChEBI" id="CHEBI:83898"/>
        <dbReference type="ChEBI" id="CHEBI:83900"/>
        <dbReference type="ChEBI" id="CHEBI:456216"/>
        <dbReference type="EC" id="6.3.2.9"/>
    </reaction>
</comment>
<dbReference type="GO" id="GO:0071555">
    <property type="term" value="P:cell wall organization"/>
    <property type="evidence" value="ECO:0007669"/>
    <property type="project" value="UniProtKB-KW"/>
</dbReference>
<keyword evidence="5 7" id="KW-0547">Nucleotide-binding</keyword>
<dbReference type="GO" id="GO:0008764">
    <property type="term" value="F:UDP-N-acetylmuramoylalanine-D-glutamate ligase activity"/>
    <property type="evidence" value="ECO:0007669"/>
    <property type="project" value="UniProtKB-UniRule"/>
</dbReference>
<proteinExistence type="inferred from homology"/>
<feature type="domain" description="Mur ligase C-terminal" evidence="9">
    <location>
        <begin position="304"/>
        <end position="417"/>
    </location>
</feature>
<comment type="subcellular location">
    <subcellularLocation>
        <location evidence="1 7 8">Cytoplasm</location>
    </subcellularLocation>
</comment>
<dbReference type="GO" id="GO:0009252">
    <property type="term" value="P:peptidoglycan biosynthetic process"/>
    <property type="evidence" value="ECO:0007669"/>
    <property type="project" value="UniProtKB-UniRule"/>
</dbReference>
<keyword evidence="4 7" id="KW-0436">Ligase</keyword>
<dbReference type="OrthoDB" id="9809796at2"/>
<evidence type="ECO:0000256" key="7">
    <source>
        <dbReference type="HAMAP-Rule" id="MF_00639"/>
    </source>
</evidence>
<keyword evidence="7 8" id="KW-0961">Cell wall biogenesis/degradation</keyword>
<dbReference type="GO" id="GO:0051301">
    <property type="term" value="P:cell division"/>
    <property type="evidence" value="ECO:0007669"/>
    <property type="project" value="UniProtKB-KW"/>
</dbReference>
<dbReference type="EC" id="6.3.2.9" evidence="7 8"/>
<evidence type="ECO:0000259" key="9">
    <source>
        <dbReference type="Pfam" id="PF02875"/>
    </source>
</evidence>
<dbReference type="EMBL" id="PDKS01000002">
    <property type="protein sequence ID" value="PPI87318.1"/>
    <property type="molecule type" value="Genomic_DNA"/>
</dbReference>
<gene>
    <name evidence="7" type="primary">murD</name>
    <name evidence="11" type="ORF">CRV11_01770</name>
</gene>
<comment type="function">
    <text evidence="7 8">Cell wall formation. Catalyzes the addition of glutamate to the nucleotide precursor UDP-N-acetylmuramoyl-L-alanine (UMA).</text>
</comment>
<keyword evidence="6 7" id="KW-0067">ATP-binding</keyword>
<keyword evidence="7 8" id="KW-0573">Peptidoglycan synthesis</keyword>
<organism evidence="11 12">
    <name type="scientific">Candidatus Pantoea edessiphila</name>
    <dbReference type="NCBI Taxonomy" id="2044610"/>
    <lineage>
        <taxon>Bacteria</taxon>
        <taxon>Pseudomonadati</taxon>
        <taxon>Pseudomonadota</taxon>
        <taxon>Gammaproteobacteria</taxon>
        <taxon>Enterobacterales</taxon>
        <taxon>Erwiniaceae</taxon>
        <taxon>Pantoea</taxon>
    </lineage>
</organism>